<dbReference type="EMBL" id="BLXT01000300">
    <property type="protein sequence ID" value="GFN75856.1"/>
    <property type="molecule type" value="Genomic_DNA"/>
</dbReference>
<sequence length="73" mass="7810">MGIIRADVTRIEQLMMTPGSNTKVNPYPRTWTIGGTVDSKSTLIYGGILLSRVPAPPPAPWPDGGAESLRSLC</sequence>
<dbReference type="Proteomes" id="UP000735302">
    <property type="component" value="Unassembled WGS sequence"/>
</dbReference>
<keyword evidence="2" id="KW-1185">Reference proteome</keyword>
<name>A0AAV3XZE1_9GAST</name>
<dbReference type="AlphaFoldDB" id="A0AAV3XZE1"/>
<protein>
    <submittedName>
        <fullName evidence="1">Uncharacterized protein</fullName>
    </submittedName>
</protein>
<evidence type="ECO:0000313" key="2">
    <source>
        <dbReference type="Proteomes" id="UP000735302"/>
    </source>
</evidence>
<organism evidence="1 2">
    <name type="scientific">Plakobranchus ocellatus</name>
    <dbReference type="NCBI Taxonomy" id="259542"/>
    <lineage>
        <taxon>Eukaryota</taxon>
        <taxon>Metazoa</taxon>
        <taxon>Spiralia</taxon>
        <taxon>Lophotrochozoa</taxon>
        <taxon>Mollusca</taxon>
        <taxon>Gastropoda</taxon>
        <taxon>Heterobranchia</taxon>
        <taxon>Euthyneura</taxon>
        <taxon>Panpulmonata</taxon>
        <taxon>Sacoglossa</taxon>
        <taxon>Placobranchoidea</taxon>
        <taxon>Plakobranchidae</taxon>
        <taxon>Plakobranchus</taxon>
    </lineage>
</organism>
<gene>
    <name evidence="1" type="ORF">PoB_000236200</name>
</gene>
<comment type="caution">
    <text evidence="1">The sequence shown here is derived from an EMBL/GenBank/DDBJ whole genome shotgun (WGS) entry which is preliminary data.</text>
</comment>
<reference evidence="1 2" key="1">
    <citation type="journal article" date="2021" name="Elife">
        <title>Chloroplast acquisition without the gene transfer in kleptoplastic sea slugs, Plakobranchus ocellatus.</title>
        <authorList>
            <person name="Maeda T."/>
            <person name="Takahashi S."/>
            <person name="Yoshida T."/>
            <person name="Shimamura S."/>
            <person name="Takaki Y."/>
            <person name="Nagai Y."/>
            <person name="Toyoda A."/>
            <person name="Suzuki Y."/>
            <person name="Arimoto A."/>
            <person name="Ishii H."/>
            <person name="Satoh N."/>
            <person name="Nishiyama T."/>
            <person name="Hasebe M."/>
            <person name="Maruyama T."/>
            <person name="Minagawa J."/>
            <person name="Obokata J."/>
            <person name="Shigenobu S."/>
        </authorList>
    </citation>
    <scope>NUCLEOTIDE SEQUENCE [LARGE SCALE GENOMIC DNA]</scope>
</reference>
<accession>A0AAV3XZE1</accession>
<evidence type="ECO:0000313" key="1">
    <source>
        <dbReference type="EMBL" id="GFN75856.1"/>
    </source>
</evidence>
<proteinExistence type="predicted"/>